<dbReference type="RefSeq" id="WP_370093112.1">
    <property type="nucleotide sequence ID" value="NZ_JBGBZG010000002.1"/>
</dbReference>
<evidence type="ECO:0000313" key="2">
    <source>
        <dbReference type="Proteomes" id="UP001565369"/>
    </source>
</evidence>
<dbReference type="InterPro" id="IPR047675">
    <property type="entry name" value="Putative_zinc-bd"/>
</dbReference>
<organism evidence="1 2">
    <name type="scientific">Bradyrhizobium ottawaense</name>
    <dbReference type="NCBI Taxonomy" id="931866"/>
    <lineage>
        <taxon>Bacteria</taxon>
        <taxon>Pseudomonadati</taxon>
        <taxon>Pseudomonadota</taxon>
        <taxon>Alphaproteobacteria</taxon>
        <taxon>Hyphomicrobiales</taxon>
        <taxon>Nitrobacteraceae</taxon>
        <taxon>Bradyrhizobium</taxon>
    </lineage>
</organism>
<keyword evidence="2" id="KW-1185">Reference proteome</keyword>
<dbReference type="EMBL" id="JBGBZJ010000003">
    <property type="protein sequence ID" value="MEY9452320.1"/>
    <property type="molecule type" value="Genomic_DNA"/>
</dbReference>
<sequence>MNQKIESRLVKLRSAKRCGAQNRAGQSCQCPAVRGRMRCRLHGGLSPGAPKGQANGKYKDGYFAAQAITERKWAKSLLTNLVNQKSDV</sequence>
<comment type="caution">
    <text evidence="1">The sequence shown here is derived from an EMBL/GenBank/DDBJ whole genome shotgun (WGS) entry which is preliminary data.</text>
</comment>
<dbReference type="Proteomes" id="UP001565369">
    <property type="component" value="Unassembled WGS sequence"/>
</dbReference>
<dbReference type="NCBIfam" id="NF041373">
    <property type="entry name" value="HGG_STG"/>
    <property type="match status" value="1"/>
</dbReference>
<name>A0ABV4FL62_9BRAD</name>
<protein>
    <submittedName>
        <fullName evidence="1">Uncharacterized protein</fullName>
    </submittedName>
</protein>
<accession>A0ABV4FL62</accession>
<reference evidence="1 2" key="1">
    <citation type="submission" date="2024-07" db="EMBL/GenBank/DDBJ databases">
        <title>Genomic Encyclopedia of Type Strains, Phase V (KMG-V): Genome sequencing to study the core and pangenomes of soil and plant-associated prokaryotes.</title>
        <authorList>
            <person name="Whitman W."/>
        </authorList>
    </citation>
    <scope>NUCLEOTIDE SEQUENCE [LARGE SCALE GENOMIC DNA]</scope>
    <source>
        <strain evidence="1 2">USDA 152</strain>
    </source>
</reference>
<gene>
    <name evidence="1" type="ORF">ABIG07_001268</name>
</gene>
<evidence type="ECO:0000313" key="1">
    <source>
        <dbReference type="EMBL" id="MEY9452320.1"/>
    </source>
</evidence>
<proteinExistence type="predicted"/>